<name>A0ABR0E8L6_ZASCE</name>
<evidence type="ECO:0000313" key="1">
    <source>
        <dbReference type="EMBL" id="KAK4497603.1"/>
    </source>
</evidence>
<gene>
    <name evidence="1" type="ORF">PRZ48_010256</name>
</gene>
<dbReference type="Proteomes" id="UP001305779">
    <property type="component" value="Unassembled WGS sequence"/>
</dbReference>
<reference evidence="1 2" key="1">
    <citation type="journal article" date="2023" name="G3 (Bethesda)">
        <title>A chromosome-level genome assembly of Zasmidium syzygii isolated from banana leaves.</title>
        <authorList>
            <person name="van Westerhoven A.C."/>
            <person name="Mehrabi R."/>
            <person name="Talebi R."/>
            <person name="Steentjes M.B.F."/>
            <person name="Corcolon B."/>
            <person name="Chong P.A."/>
            <person name="Kema G.H.J."/>
            <person name="Seidl M.F."/>
        </authorList>
    </citation>
    <scope>NUCLEOTIDE SEQUENCE [LARGE SCALE GENOMIC DNA]</scope>
    <source>
        <strain evidence="1 2">P124</strain>
    </source>
</reference>
<comment type="caution">
    <text evidence="1">The sequence shown here is derived from an EMBL/GenBank/DDBJ whole genome shotgun (WGS) entry which is preliminary data.</text>
</comment>
<organism evidence="1 2">
    <name type="scientific">Zasmidium cellare</name>
    <name type="common">Wine cellar mold</name>
    <name type="synonym">Racodium cellare</name>
    <dbReference type="NCBI Taxonomy" id="395010"/>
    <lineage>
        <taxon>Eukaryota</taxon>
        <taxon>Fungi</taxon>
        <taxon>Dikarya</taxon>
        <taxon>Ascomycota</taxon>
        <taxon>Pezizomycotina</taxon>
        <taxon>Dothideomycetes</taxon>
        <taxon>Dothideomycetidae</taxon>
        <taxon>Mycosphaerellales</taxon>
        <taxon>Mycosphaerellaceae</taxon>
        <taxon>Zasmidium</taxon>
    </lineage>
</organism>
<accession>A0ABR0E8L6</accession>
<keyword evidence="2" id="KW-1185">Reference proteome</keyword>
<protein>
    <submittedName>
        <fullName evidence="1">Uncharacterized protein</fullName>
    </submittedName>
</protein>
<sequence>MPQVYNKETEEYENRRELGIVVGPLATRFDSSTEDSGKTAPPTDLTNNQPIAHAFLFPIQGLRQLSYAALCQRLHPRSEINDLDCDILTPVGVTRVGNLVNTDRSVCAARIGGIIMLIAGPVRYDRDENIYTAASESDLTDNCGVAGF</sequence>
<evidence type="ECO:0000313" key="2">
    <source>
        <dbReference type="Proteomes" id="UP001305779"/>
    </source>
</evidence>
<dbReference type="EMBL" id="JAXOVC010000008">
    <property type="protein sequence ID" value="KAK4497603.1"/>
    <property type="molecule type" value="Genomic_DNA"/>
</dbReference>
<proteinExistence type="predicted"/>